<protein>
    <submittedName>
        <fullName evidence="1">Uncharacterized protein</fullName>
    </submittedName>
</protein>
<dbReference type="EMBL" id="JAVIIQ010000017">
    <property type="protein sequence ID" value="MDX8535216.1"/>
    <property type="molecule type" value="Genomic_DNA"/>
</dbReference>
<reference evidence="1 2" key="1">
    <citation type="submission" date="2023-08" db="EMBL/GenBank/DDBJ databases">
        <title>Implementing the SeqCode for naming new Mesorhizobium species isolated from Vachellia karroo root nodules.</title>
        <authorList>
            <person name="Van Lill M."/>
        </authorList>
    </citation>
    <scope>NUCLEOTIDE SEQUENCE [LARGE SCALE GENOMIC DNA]</scope>
    <source>
        <strain evidence="1 2">VK25D</strain>
    </source>
</reference>
<proteinExistence type="predicted"/>
<name>A0ABU5ABX4_9HYPH</name>
<evidence type="ECO:0000313" key="1">
    <source>
        <dbReference type="EMBL" id="MDX8535216.1"/>
    </source>
</evidence>
<gene>
    <name evidence="1" type="ORF">RFM42_29780</name>
</gene>
<organism evidence="1 2">
    <name type="scientific">Mesorhizobium vachelliae</name>
    <dbReference type="NCBI Taxonomy" id="3072309"/>
    <lineage>
        <taxon>Bacteria</taxon>
        <taxon>Pseudomonadati</taxon>
        <taxon>Pseudomonadota</taxon>
        <taxon>Alphaproteobacteria</taxon>
        <taxon>Hyphomicrobiales</taxon>
        <taxon>Phyllobacteriaceae</taxon>
        <taxon>Mesorhizobium</taxon>
    </lineage>
</organism>
<comment type="caution">
    <text evidence="1">The sequence shown here is derived from an EMBL/GenBank/DDBJ whole genome shotgun (WGS) entry which is preliminary data.</text>
</comment>
<accession>A0ABU5ABX4</accession>
<evidence type="ECO:0000313" key="2">
    <source>
        <dbReference type="Proteomes" id="UP001285154"/>
    </source>
</evidence>
<dbReference type="Proteomes" id="UP001285154">
    <property type="component" value="Unassembled WGS sequence"/>
</dbReference>
<sequence>MSMATKRVPPIQIASSATIADLADGLDKPVEYVRRVLERLERCKRAFGNAQVRIAVLSRAECPNYLIEYVREDSKTLQRTTHQDAAYSGSTHRELGTHHIDAAGMWSPEEMNITAVSALIGRLRNPNAPSSRFSNED</sequence>
<dbReference type="RefSeq" id="WP_320252867.1">
    <property type="nucleotide sequence ID" value="NZ_JAVIIQ010000017.1"/>
</dbReference>
<keyword evidence="2" id="KW-1185">Reference proteome</keyword>